<sequence>MAAGRQTVIEGHEASGTKETSTACGSGQLETRDQGNPHTFLHDGKDFQFEYMPNKVKTRADCVDKNMFGQQILCHNLTSRPVGPYAAWTIKLQPSSNQVLDLDGVEEAWVEFGGSHVALSPKL</sequence>
<dbReference type="EMBL" id="MU394285">
    <property type="protein sequence ID" value="KAI6091817.1"/>
    <property type="molecule type" value="Genomic_DNA"/>
</dbReference>
<name>A0ACC0DG25_9PEZI</name>
<evidence type="ECO:0000313" key="1">
    <source>
        <dbReference type="EMBL" id="KAI6091817.1"/>
    </source>
</evidence>
<evidence type="ECO:0000313" key="2">
    <source>
        <dbReference type="Proteomes" id="UP001497680"/>
    </source>
</evidence>
<gene>
    <name evidence="1" type="ORF">F4821DRAFT_254566</name>
</gene>
<accession>A0ACC0DG25</accession>
<protein>
    <submittedName>
        <fullName evidence="1">Uncharacterized protein</fullName>
    </submittedName>
</protein>
<dbReference type="Proteomes" id="UP001497680">
    <property type="component" value="Unassembled WGS sequence"/>
</dbReference>
<organism evidence="1 2">
    <name type="scientific">Hypoxylon rubiginosum</name>
    <dbReference type="NCBI Taxonomy" id="110542"/>
    <lineage>
        <taxon>Eukaryota</taxon>
        <taxon>Fungi</taxon>
        <taxon>Dikarya</taxon>
        <taxon>Ascomycota</taxon>
        <taxon>Pezizomycotina</taxon>
        <taxon>Sordariomycetes</taxon>
        <taxon>Xylariomycetidae</taxon>
        <taxon>Xylariales</taxon>
        <taxon>Hypoxylaceae</taxon>
        <taxon>Hypoxylon</taxon>
    </lineage>
</organism>
<reference evidence="1 2" key="1">
    <citation type="journal article" date="2022" name="New Phytol.">
        <title>Ecological generalism drives hyperdiversity of secondary metabolite gene clusters in xylarialean endophytes.</title>
        <authorList>
            <person name="Franco M.E.E."/>
            <person name="Wisecaver J.H."/>
            <person name="Arnold A.E."/>
            <person name="Ju Y.M."/>
            <person name="Slot J.C."/>
            <person name="Ahrendt S."/>
            <person name="Moore L.P."/>
            <person name="Eastman K.E."/>
            <person name="Scott K."/>
            <person name="Konkel Z."/>
            <person name="Mondo S.J."/>
            <person name="Kuo A."/>
            <person name="Hayes R.D."/>
            <person name="Haridas S."/>
            <person name="Andreopoulos B."/>
            <person name="Riley R."/>
            <person name="LaButti K."/>
            <person name="Pangilinan J."/>
            <person name="Lipzen A."/>
            <person name="Amirebrahimi M."/>
            <person name="Yan J."/>
            <person name="Adam C."/>
            <person name="Keymanesh K."/>
            <person name="Ng V."/>
            <person name="Louie K."/>
            <person name="Northen T."/>
            <person name="Drula E."/>
            <person name="Henrissat B."/>
            <person name="Hsieh H.M."/>
            <person name="Youens-Clark K."/>
            <person name="Lutzoni F."/>
            <person name="Miadlikowska J."/>
            <person name="Eastwood D.C."/>
            <person name="Hamelin R.C."/>
            <person name="Grigoriev I.V."/>
            <person name="U'Ren J.M."/>
        </authorList>
    </citation>
    <scope>NUCLEOTIDE SEQUENCE [LARGE SCALE GENOMIC DNA]</scope>
    <source>
        <strain evidence="1 2">ER1909</strain>
    </source>
</reference>
<comment type="caution">
    <text evidence="1">The sequence shown here is derived from an EMBL/GenBank/DDBJ whole genome shotgun (WGS) entry which is preliminary data.</text>
</comment>
<proteinExistence type="predicted"/>
<keyword evidence="2" id="KW-1185">Reference proteome</keyword>